<feature type="domain" description="LYR motif containing" evidence="1">
    <location>
        <begin position="12"/>
        <end position="47"/>
    </location>
</feature>
<keyword evidence="3" id="KW-1185">Reference proteome</keyword>
<dbReference type="InterPro" id="IPR056185">
    <property type="entry name" value="LYRM_2_plant"/>
</dbReference>
<dbReference type="EMBL" id="OX459119">
    <property type="protein sequence ID" value="CAI9092722.1"/>
    <property type="molecule type" value="Genomic_DNA"/>
</dbReference>
<dbReference type="PANTHER" id="PTHR36724:SF1">
    <property type="entry name" value="COMPLEX 1 LYR-LIKE PROTEIN"/>
    <property type="match status" value="1"/>
</dbReference>
<evidence type="ECO:0000259" key="1">
    <source>
        <dbReference type="Pfam" id="PF23655"/>
    </source>
</evidence>
<dbReference type="PANTHER" id="PTHR36724">
    <property type="entry name" value="COMPLEX 1 LYR-LIKE PROTEIN"/>
    <property type="match status" value="1"/>
</dbReference>
<sequence>MAKGLIWATAEDLARNRGRAVSLYRQILRSLNSPALPLNLAKKAEVRVNVSCWVLKNDPSTTFNTFLMLLSIPYHVCEKVKFPSIPSSLLVLSKASYKQPSLSTSCPCHTQLTLSLI</sequence>
<organism evidence="2 3">
    <name type="scientific">Oldenlandia corymbosa var. corymbosa</name>
    <dbReference type="NCBI Taxonomy" id="529605"/>
    <lineage>
        <taxon>Eukaryota</taxon>
        <taxon>Viridiplantae</taxon>
        <taxon>Streptophyta</taxon>
        <taxon>Embryophyta</taxon>
        <taxon>Tracheophyta</taxon>
        <taxon>Spermatophyta</taxon>
        <taxon>Magnoliopsida</taxon>
        <taxon>eudicotyledons</taxon>
        <taxon>Gunneridae</taxon>
        <taxon>Pentapetalae</taxon>
        <taxon>asterids</taxon>
        <taxon>lamiids</taxon>
        <taxon>Gentianales</taxon>
        <taxon>Rubiaceae</taxon>
        <taxon>Rubioideae</taxon>
        <taxon>Spermacoceae</taxon>
        <taxon>Hedyotis-Oldenlandia complex</taxon>
        <taxon>Oldenlandia</taxon>
    </lineage>
</organism>
<dbReference type="Proteomes" id="UP001161247">
    <property type="component" value="Chromosome 2"/>
</dbReference>
<reference evidence="2" key="1">
    <citation type="submission" date="2023-03" db="EMBL/GenBank/DDBJ databases">
        <authorList>
            <person name="Julca I."/>
        </authorList>
    </citation>
    <scope>NUCLEOTIDE SEQUENCE</scope>
</reference>
<proteinExistence type="predicted"/>
<protein>
    <submittedName>
        <fullName evidence="2">OLC1v1028043C1</fullName>
    </submittedName>
</protein>
<evidence type="ECO:0000313" key="3">
    <source>
        <dbReference type="Proteomes" id="UP001161247"/>
    </source>
</evidence>
<evidence type="ECO:0000313" key="2">
    <source>
        <dbReference type="EMBL" id="CAI9092722.1"/>
    </source>
</evidence>
<accession>A0AAV1CBE7</accession>
<dbReference type="Pfam" id="PF23655">
    <property type="entry name" value="LYRM_2"/>
    <property type="match status" value="1"/>
</dbReference>
<dbReference type="AlphaFoldDB" id="A0AAV1CBE7"/>
<name>A0AAV1CBE7_OLDCO</name>
<gene>
    <name evidence="2" type="ORF">OLC1_LOCUS4310</name>
</gene>